<dbReference type="EMBL" id="LR796923">
    <property type="protein sequence ID" value="CAB4175596.1"/>
    <property type="molecule type" value="Genomic_DNA"/>
</dbReference>
<proteinExistence type="predicted"/>
<dbReference type="InterPro" id="IPR011335">
    <property type="entry name" value="Restrct_endonuc-II-like"/>
</dbReference>
<dbReference type="Gene3D" id="3.40.960.10">
    <property type="entry name" value="VSR Endonuclease"/>
    <property type="match status" value="1"/>
</dbReference>
<protein>
    <submittedName>
        <fullName evidence="1">Uncharacterized protein</fullName>
    </submittedName>
</protein>
<dbReference type="SUPFAM" id="SSF52980">
    <property type="entry name" value="Restriction endonuclease-like"/>
    <property type="match status" value="1"/>
</dbReference>
<accession>A0A6J5PZK9</accession>
<gene>
    <name evidence="1" type="ORF">UFOVP972_269</name>
</gene>
<reference evidence="1" key="1">
    <citation type="submission" date="2020-05" db="EMBL/GenBank/DDBJ databases">
        <authorList>
            <person name="Chiriac C."/>
            <person name="Salcher M."/>
            <person name="Ghai R."/>
            <person name="Kavagutti S V."/>
        </authorList>
    </citation>
    <scope>NUCLEOTIDE SEQUENCE</scope>
</reference>
<evidence type="ECO:0000313" key="1">
    <source>
        <dbReference type="EMBL" id="CAB4175596.1"/>
    </source>
</evidence>
<name>A0A6J5PZK9_9CAUD</name>
<organism evidence="1">
    <name type="scientific">uncultured Caudovirales phage</name>
    <dbReference type="NCBI Taxonomy" id="2100421"/>
    <lineage>
        <taxon>Viruses</taxon>
        <taxon>Duplodnaviria</taxon>
        <taxon>Heunggongvirae</taxon>
        <taxon>Uroviricota</taxon>
        <taxon>Caudoviricetes</taxon>
        <taxon>Peduoviridae</taxon>
        <taxon>Maltschvirus</taxon>
        <taxon>Maltschvirus maltsch</taxon>
    </lineage>
</organism>
<sequence>MLSCKNCGIDYTINSISVKYINKDPIKYHSFCTECRKIKPCKNCGIDFKHKQNQTCSIKCANKLKEKTYMLTQGTKHNFCKNSKARHSFEEKMLSTYGINNVFQRDDVKQKISSTILSRYGVDNISKSEKIKNKKRETLSTTIQNNPEYFKQTWWTNHYRLIKELGYDPRLAVFGKASLESLEVFEPIIEYCTSLNIENTDIYIGKDDKNEYFINSNKSIYFYDFCIRSKKIIIEYHGIGFHANPNWEIDKLNNWKSAFSSESSTDNINKTKIKNNAALQKGFSLLEIWSTDSPQYNIDLCKKFIFNNI</sequence>